<dbReference type="InterPro" id="IPR035994">
    <property type="entry name" value="Nucleoside_phosphorylase_sf"/>
</dbReference>
<dbReference type="Pfam" id="PF01048">
    <property type="entry name" value="PNP_UDP_1"/>
    <property type="match status" value="1"/>
</dbReference>
<dbReference type="EMBL" id="CP000575">
    <property type="protein sequence ID" value="ABN69626.1"/>
    <property type="molecule type" value="Genomic_DNA"/>
</dbReference>
<reference evidence="6" key="1">
    <citation type="journal article" date="2009" name="BMC Genomics">
        <title>The complete genome sequence of Staphylothermus marinus reveals differences in sulfur metabolism among heterotrophic Crenarchaeota.</title>
        <authorList>
            <person name="Anderson I.J."/>
            <person name="Dharmarajan L."/>
            <person name="Rodriguez J."/>
            <person name="Hooper S."/>
            <person name="Porat I."/>
            <person name="Ulrich L.E."/>
            <person name="Elkins J.G."/>
            <person name="Mavromatis K."/>
            <person name="Sun H."/>
            <person name="Land M."/>
            <person name="Lapidus A."/>
            <person name="Lucas S."/>
            <person name="Barry K."/>
            <person name="Huber H."/>
            <person name="Zhulin I.B."/>
            <person name="Whitman W.B."/>
            <person name="Mukhopadhyay B."/>
            <person name="Woese C."/>
            <person name="Bristow J."/>
            <person name="Kyrpides N."/>
        </authorList>
    </citation>
    <scope>NUCLEOTIDE SEQUENCE [LARGE SCALE GENOMIC DNA]</scope>
    <source>
        <strain evidence="6">ATCC 43588 / DSM 3639 / JCM 9404 / F1</strain>
    </source>
</reference>
<reference evidence="5 6" key="2">
    <citation type="journal article" date="2009" name="Stand. Genomic Sci.">
        <title>Complete genome sequence of Staphylothermus marinus Stetter and Fiala 1986 type strain F1.</title>
        <authorList>
            <person name="Anderson I.J."/>
            <person name="Sun H."/>
            <person name="Lapidus A."/>
            <person name="Copeland A."/>
            <person name="Glavina Del Rio T."/>
            <person name="Tice H."/>
            <person name="Dalin E."/>
            <person name="Lucas S."/>
            <person name="Barry K."/>
            <person name="Land M."/>
            <person name="Richardson P."/>
            <person name="Huber H."/>
            <person name="Kyrpides N.C."/>
        </authorList>
    </citation>
    <scope>NUCLEOTIDE SEQUENCE [LARGE SCALE GENOMIC DNA]</scope>
    <source>
        <strain evidence="6">ATCC 43588 / DSM 3639 / JCM 9404 / F1</strain>
    </source>
</reference>
<keyword evidence="6" id="KW-1185">Reference proteome</keyword>
<proteinExistence type="inferred from homology"/>
<accession>A3DLW6</accession>
<dbReference type="GO" id="GO:0016763">
    <property type="term" value="F:pentosyltransferase activity"/>
    <property type="evidence" value="ECO:0007669"/>
    <property type="project" value="InterPro"/>
</dbReference>
<dbReference type="GeneID" id="4907793"/>
<evidence type="ECO:0000256" key="2">
    <source>
        <dbReference type="ARBA" id="ARBA00022676"/>
    </source>
</evidence>
<evidence type="ECO:0000256" key="3">
    <source>
        <dbReference type="ARBA" id="ARBA00022679"/>
    </source>
</evidence>
<dbReference type="RefSeq" id="WP_011838817.1">
    <property type="nucleotide sequence ID" value="NC_009033.1"/>
</dbReference>
<evidence type="ECO:0000256" key="1">
    <source>
        <dbReference type="ARBA" id="ARBA00010456"/>
    </source>
</evidence>
<organism evidence="5 6">
    <name type="scientific">Staphylothermus marinus (strain ATCC 43588 / DSM 3639 / JCM 9404 / F1)</name>
    <dbReference type="NCBI Taxonomy" id="399550"/>
    <lineage>
        <taxon>Archaea</taxon>
        <taxon>Thermoproteota</taxon>
        <taxon>Thermoprotei</taxon>
        <taxon>Desulfurococcales</taxon>
        <taxon>Desulfurococcaceae</taxon>
        <taxon>Staphylothermus</taxon>
    </lineage>
</organism>
<dbReference type="KEGG" id="smr:Smar_0518"/>
<dbReference type="PANTHER" id="PTHR43691">
    <property type="entry name" value="URIDINE PHOSPHORYLASE"/>
    <property type="match status" value="1"/>
</dbReference>
<dbReference type="Proteomes" id="UP000000254">
    <property type="component" value="Chromosome"/>
</dbReference>
<dbReference type="OrthoDB" id="372263at2157"/>
<dbReference type="PROSITE" id="PS01232">
    <property type="entry name" value="PNP_UDP_1"/>
    <property type="match status" value="1"/>
</dbReference>
<evidence type="ECO:0000259" key="4">
    <source>
        <dbReference type="Pfam" id="PF01048"/>
    </source>
</evidence>
<evidence type="ECO:0000313" key="6">
    <source>
        <dbReference type="Proteomes" id="UP000000254"/>
    </source>
</evidence>
<dbReference type="InterPro" id="IPR000845">
    <property type="entry name" value="Nucleoside_phosphorylase_d"/>
</dbReference>
<dbReference type="STRING" id="399550.Smar_0518"/>
<dbReference type="GO" id="GO:0005829">
    <property type="term" value="C:cytosol"/>
    <property type="evidence" value="ECO:0007669"/>
    <property type="project" value="TreeGrafter"/>
</dbReference>
<dbReference type="SUPFAM" id="SSF53167">
    <property type="entry name" value="Purine and uridine phosphorylases"/>
    <property type="match status" value="1"/>
</dbReference>
<dbReference type="Gene3D" id="3.40.50.1580">
    <property type="entry name" value="Nucleoside phosphorylase domain"/>
    <property type="match status" value="1"/>
</dbReference>
<dbReference type="eggNOG" id="arCOG01324">
    <property type="taxonomic scope" value="Archaea"/>
</dbReference>
<name>A3DLW6_STAMF</name>
<dbReference type="GO" id="GO:0009164">
    <property type="term" value="P:nucleoside catabolic process"/>
    <property type="evidence" value="ECO:0007669"/>
    <property type="project" value="UniProtKB-ARBA"/>
</dbReference>
<comment type="similarity">
    <text evidence="1">Belongs to the PNP/UDP phosphorylase family.</text>
</comment>
<gene>
    <name evidence="5" type="ordered locus">Smar_0518</name>
</gene>
<protein>
    <submittedName>
        <fullName evidence="5">Purine and other phosphorylases, family 1</fullName>
    </submittedName>
</protein>
<evidence type="ECO:0000313" key="5">
    <source>
        <dbReference type="EMBL" id="ABN69626.1"/>
    </source>
</evidence>
<keyword evidence="2" id="KW-0328">Glycosyltransferase</keyword>
<dbReference type="HOGENOM" id="CLU_068457_0_1_2"/>
<feature type="domain" description="Nucleoside phosphorylase" evidence="4">
    <location>
        <begin position="20"/>
        <end position="235"/>
    </location>
</feature>
<dbReference type="PANTHER" id="PTHR43691:SF11">
    <property type="entry name" value="FI09636P-RELATED"/>
    <property type="match status" value="1"/>
</dbReference>
<dbReference type="InterPro" id="IPR018016">
    <property type="entry name" value="Nucleoside_phosphorylase_CS"/>
</dbReference>
<keyword evidence="3" id="KW-0808">Transferase</keyword>
<dbReference type="CDD" id="cd17764">
    <property type="entry name" value="MTAP_SsMTAPI_like"/>
    <property type="match status" value="1"/>
</dbReference>
<sequence length="241" mass="26009">MSEKTLPHIKAKPGEIAENVIAVGDPGRVKILAELLDDYKVVNEHRGLLVITGNYKDIRVTIATHGMGCPSAAIVFEELGMLGARKITRLGTAGGMREDLEIGDIVVATGAAYTRGGCGLGQYMPEACAPTSPDPVLTTKIMEKLGETGTRFYAGPVFSSDAFYAEDPGFAKKWNSRGVIAVEMEAAILFALGWMRNWRTAAVLVISDNLLSEKEEFATSEELKEKINIAAKAVLEAYRSL</sequence>
<dbReference type="AlphaFoldDB" id="A3DLW6"/>